<keyword evidence="4" id="KW-1185">Reference proteome</keyword>
<dbReference type="Pfam" id="PF02777">
    <property type="entry name" value="Sod_Fe_C"/>
    <property type="match status" value="1"/>
</dbReference>
<accession>A0A1E3NGQ6</accession>
<comment type="function">
    <text evidence="1">Component of the mitochondrial ribosome (mitoribosome), a dedicated translation machinery responsible for the synthesis of mitochondrial genome-encoded proteins, including at least some of the essential transmembrane subunits of the mitochondrial respiratory chain. The mitoribosomes are attached to the mitochondrial inner membrane and translation products are cotranslationally integrated into the membrane.</text>
</comment>
<gene>
    <name evidence="3" type="ORF">PICMEDRAFT_36034</name>
</gene>
<dbReference type="InterPro" id="IPR036314">
    <property type="entry name" value="SOD_C_sf"/>
</dbReference>
<feature type="domain" description="Manganese/iron superoxide dismutase C-terminal" evidence="2">
    <location>
        <begin position="202"/>
        <end position="249"/>
    </location>
</feature>
<dbReference type="Proteomes" id="UP000094455">
    <property type="component" value="Unassembled WGS sequence"/>
</dbReference>
<dbReference type="GO" id="GO:0004784">
    <property type="term" value="F:superoxide dismutase activity"/>
    <property type="evidence" value="ECO:0007669"/>
    <property type="project" value="InterPro"/>
</dbReference>
<dbReference type="Gene3D" id="3.55.40.20">
    <property type="entry name" value="Iron/manganese superoxide dismutase, C-terminal domain"/>
    <property type="match status" value="1"/>
</dbReference>
<dbReference type="InterPro" id="IPR036324">
    <property type="entry name" value="Mn/Fe_SOD_N_sf"/>
</dbReference>
<dbReference type="GeneID" id="30179667"/>
<dbReference type="GO" id="GO:0003735">
    <property type="term" value="F:structural constituent of ribosome"/>
    <property type="evidence" value="ECO:0007669"/>
    <property type="project" value="EnsemblFungi"/>
</dbReference>
<name>A0A1E3NGQ6_9ASCO</name>
<evidence type="ECO:0000313" key="4">
    <source>
        <dbReference type="Proteomes" id="UP000094455"/>
    </source>
</evidence>
<proteinExistence type="predicted"/>
<dbReference type="SUPFAM" id="SSF46609">
    <property type="entry name" value="Fe,Mn superoxide dismutase (SOD), N-terminal domain"/>
    <property type="match status" value="1"/>
</dbReference>
<evidence type="ECO:0000259" key="2">
    <source>
        <dbReference type="Pfam" id="PF02777"/>
    </source>
</evidence>
<dbReference type="PANTHER" id="PTHR43595">
    <property type="entry name" value="37S RIBOSOMAL PROTEIN S26, MITOCHONDRIAL"/>
    <property type="match status" value="1"/>
</dbReference>
<dbReference type="STRING" id="763406.A0A1E3NGQ6"/>
<dbReference type="RefSeq" id="XP_019016417.1">
    <property type="nucleotide sequence ID" value="XM_019162980.1"/>
</dbReference>
<dbReference type="OrthoDB" id="275227at2759"/>
<organism evidence="3 4">
    <name type="scientific">Pichia membranifaciens NRRL Y-2026</name>
    <dbReference type="NCBI Taxonomy" id="763406"/>
    <lineage>
        <taxon>Eukaryota</taxon>
        <taxon>Fungi</taxon>
        <taxon>Dikarya</taxon>
        <taxon>Ascomycota</taxon>
        <taxon>Saccharomycotina</taxon>
        <taxon>Pichiomycetes</taxon>
        <taxon>Pichiales</taxon>
        <taxon>Pichiaceae</taxon>
        <taxon>Pichia</taxon>
    </lineage>
</organism>
<reference evidence="3 4" key="1">
    <citation type="journal article" date="2016" name="Proc. Natl. Acad. Sci. U.S.A.">
        <title>Comparative genomics of biotechnologically important yeasts.</title>
        <authorList>
            <person name="Riley R."/>
            <person name="Haridas S."/>
            <person name="Wolfe K.H."/>
            <person name="Lopes M.R."/>
            <person name="Hittinger C.T."/>
            <person name="Goeker M."/>
            <person name="Salamov A.A."/>
            <person name="Wisecaver J.H."/>
            <person name="Long T.M."/>
            <person name="Calvey C.H."/>
            <person name="Aerts A.L."/>
            <person name="Barry K.W."/>
            <person name="Choi C."/>
            <person name="Clum A."/>
            <person name="Coughlan A.Y."/>
            <person name="Deshpande S."/>
            <person name="Douglass A.P."/>
            <person name="Hanson S.J."/>
            <person name="Klenk H.-P."/>
            <person name="LaButti K.M."/>
            <person name="Lapidus A."/>
            <person name="Lindquist E.A."/>
            <person name="Lipzen A.M."/>
            <person name="Meier-Kolthoff J.P."/>
            <person name="Ohm R.A."/>
            <person name="Otillar R.P."/>
            <person name="Pangilinan J.L."/>
            <person name="Peng Y."/>
            <person name="Rokas A."/>
            <person name="Rosa C.A."/>
            <person name="Scheuner C."/>
            <person name="Sibirny A.A."/>
            <person name="Slot J.C."/>
            <person name="Stielow J.B."/>
            <person name="Sun H."/>
            <person name="Kurtzman C.P."/>
            <person name="Blackwell M."/>
            <person name="Grigoriev I.V."/>
            <person name="Jeffries T.W."/>
        </authorList>
    </citation>
    <scope>NUCLEOTIDE SEQUENCE [LARGE SCALE GENOMIC DNA]</scope>
    <source>
        <strain evidence="3 4">NRRL Y-2026</strain>
    </source>
</reference>
<dbReference type="GO" id="GO:0005763">
    <property type="term" value="C:mitochondrial small ribosomal subunit"/>
    <property type="evidence" value="ECO:0007669"/>
    <property type="project" value="EnsemblFungi"/>
</dbReference>
<dbReference type="InterPro" id="IPR019832">
    <property type="entry name" value="Mn/Fe_SOD_C"/>
</dbReference>
<evidence type="ECO:0000313" key="3">
    <source>
        <dbReference type="EMBL" id="ODQ45304.1"/>
    </source>
</evidence>
<evidence type="ECO:0000256" key="1">
    <source>
        <dbReference type="ARBA" id="ARBA00037226"/>
    </source>
</evidence>
<dbReference type="GO" id="GO:0046872">
    <property type="term" value="F:metal ion binding"/>
    <property type="evidence" value="ECO:0007669"/>
    <property type="project" value="InterPro"/>
</dbReference>
<dbReference type="SUPFAM" id="SSF54719">
    <property type="entry name" value="Fe,Mn superoxide dismutase (SOD), C-terminal domain"/>
    <property type="match status" value="1"/>
</dbReference>
<protein>
    <recommendedName>
        <fullName evidence="2">Manganese/iron superoxide dismutase C-terminal domain-containing protein</fullName>
    </recommendedName>
</protein>
<dbReference type="EMBL" id="KV454005">
    <property type="protein sequence ID" value="ODQ45304.1"/>
    <property type="molecule type" value="Genomic_DNA"/>
</dbReference>
<dbReference type="PANTHER" id="PTHR43595:SF2">
    <property type="entry name" value="SMALL RIBOSOMAL SUBUNIT PROTEIN MS42"/>
    <property type="match status" value="1"/>
</dbReference>
<dbReference type="AlphaFoldDB" id="A0A1E3NGQ6"/>
<sequence>MLFGQVIAKRGIHVAPKLALESSFRQEGVRGLMSAEQFKTAWVDYQDFLTKNLSMKTADTEYETRSPMAIAMSTSKKPHQAPIFHYASQAHNNHLFFQQLKHNGARTPVQESDIKPQLLRSIKNTFQSLENFRNEFLLAADIMSGNGWVFLVEDQNKELKIVACNNDGTPYFYGRNQLYDLNTVFEYQNYKKLMKYKQDILDNVKDYSLPLLCVNVWEHAYIVDYGVTGKAEYLEKVWDNIDWNVVNSRLFSNIEM</sequence>